<dbReference type="SUPFAM" id="SSF54001">
    <property type="entry name" value="Cysteine proteinases"/>
    <property type="match status" value="1"/>
</dbReference>
<feature type="region of interest" description="Disordered" evidence="4">
    <location>
        <begin position="1"/>
        <end position="31"/>
    </location>
</feature>
<keyword evidence="7" id="KW-1185">Reference proteome</keyword>
<gene>
    <name evidence="6" type="ORF">MERR_LOCUS49232</name>
</gene>
<dbReference type="EMBL" id="CACVBM020001913">
    <property type="protein sequence ID" value="CAA7061996.1"/>
    <property type="molecule type" value="Genomic_DNA"/>
</dbReference>
<comment type="similarity">
    <text evidence="1">Belongs to the peptidase C48 family.</text>
</comment>
<dbReference type="Proteomes" id="UP000467841">
    <property type="component" value="Unassembled WGS sequence"/>
</dbReference>
<evidence type="ECO:0000256" key="1">
    <source>
        <dbReference type="ARBA" id="ARBA00005234"/>
    </source>
</evidence>
<dbReference type="Pfam" id="PF02902">
    <property type="entry name" value="Peptidase_C48"/>
    <property type="match status" value="1"/>
</dbReference>
<keyword evidence="2" id="KW-0645">Protease</keyword>
<accession>A0A6D2LPH4</accession>
<evidence type="ECO:0000256" key="3">
    <source>
        <dbReference type="ARBA" id="ARBA00022801"/>
    </source>
</evidence>
<proteinExistence type="inferred from homology"/>
<dbReference type="InterPro" id="IPR038765">
    <property type="entry name" value="Papain-like_cys_pep_sf"/>
</dbReference>
<evidence type="ECO:0000313" key="6">
    <source>
        <dbReference type="EMBL" id="CAA7061996.1"/>
    </source>
</evidence>
<dbReference type="PROSITE" id="PS50600">
    <property type="entry name" value="ULP_PROTEASE"/>
    <property type="match status" value="1"/>
</dbReference>
<reference evidence="6" key="1">
    <citation type="submission" date="2020-01" db="EMBL/GenBank/DDBJ databases">
        <authorList>
            <person name="Mishra B."/>
        </authorList>
    </citation>
    <scope>NUCLEOTIDE SEQUENCE [LARGE SCALE GENOMIC DNA]</scope>
</reference>
<evidence type="ECO:0000256" key="2">
    <source>
        <dbReference type="ARBA" id="ARBA00022670"/>
    </source>
</evidence>
<dbReference type="AlphaFoldDB" id="A0A6D2LPH4"/>
<name>A0A6D2LPH4_9BRAS</name>
<dbReference type="OrthoDB" id="10524849at2759"/>
<feature type="domain" description="Ubiquitin-like protease family profile" evidence="5">
    <location>
        <begin position="85"/>
        <end position="212"/>
    </location>
</feature>
<feature type="compositionally biased region" description="Basic and acidic residues" evidence="4">
    <location>
        <begin position="1"/>
        <end position="25"/>
    </location>
</feature>
<comment type="caution">
    <text evidence="6">The sequence shown here is derived from an EMBL/GenBank/DDBJ whole genome shotgun (WGS) entry which is preliminary data.</text>
</comment>
<sequence>MPSRHQEESESSTRLRAKDQRERKLAPSQKSPFVGNVTVKELIRNKKQRLEVYNPYLPEDKNVRKELTAFLKSTAGYPKLDKDKFPVWYWWWELITQPQWLSDSACLIDSGLSLFWTAKYDDFKKSEPNVFGLGKYLPPDSLDYFQGTKPEFCQTNKRWCRDIDDLYLPFNIGKNHWVALFISLPKRHITIWDSYPCRMDDEELRRRWNPWL</sequence>
<keyword evidence="3" id="KW-0378">Hydrolase</keyword>
<evidence type="ECO:0000259" key="5">
    <source>
        <dbReference type="PROSITE" id="PS50600"/>
    </source>
</evidence>
<organism evidence="6 7">
    <name type="scientific">Microthlaspi erraticum</name>
    <dbReference type="NCBI Taxonomy" id="1685480"/>
    <lineage>
        <taxon>Eukaryota</taxon>
        <taxon>Viridiplantae</taxon>
        <taxon>Streptophyta</taxon>
        <taxon>Embryophyta</taxon>
        <taxon>Tracheophyta</taxon>
        <taxon>Spermatophyta</taxon>
        <taxon>Magnoliopsida</taxon>
        <taxon>eudicotyledons</taxon>
        <taxon>Gunneridae</taxon>
        <taxon>Pentapetalae</taxon>
        <taxon>rosids</taxon>
        <taxon>malvids</taxon>
        <taxon>Brassicales</taxon>
        <taxon>Brassicaceae</taxon>
        <taxon>Coluteocarpeae</taxon>
        <taxon>Microthlaspi</taxon>
    </lineage>
</organism>
<evidence type="ECO:0000256" key="4">
    <source>
        <dbReference type="SAM" id="MobiDB-lite"/>
    </source>
</evidence>
<dbReference type="GO" id="GO:0008234">
    <property type="term" value="F:cysteine-type peptidase activity"/>
    <property type="evidence" value="ECO:0007669"/>
    <property type="project" value="InterPro"/>
</dbReference>
<dbReference type="Gene3D" id="3.40.395.10">
    <property type="entry name" value="Adenoviral Proteinase, Chain A"/>
    <property type="match status" value="1"/>
</dbReference>
<protein>
    <recommendedName>
        <fullName evidence="5">Ubiquitin-like protease family profile domain-containing protein</fullName>
    </recommendedName>
</protein>
<evidence type="ECO:0000313" key="7">
    <source>
        <dbReference type="Proteomes" id="UP000467841"/>
    </source>
</evidence>
<dbReference type="GO" id="GO:0006508">
    <property type="term" value="P:proteolysis"/>
    <property type="evidence" value="ECO:0007669"/>
    <property type="project" value="UniProtKB-KW"/>
</dbReference>
<dbReference type="InterPro" id="IPR003653">
    <property type="entry name" value="Peptidase_C48_C"/>
</dbReference>